<proteinExistence type="predicted"/>
<reference evidence="1" key="1">
    <citation type="journal article" date="2019" name="PLoS Negl. Trop. Dis.">
        <title>Revisiting the worldwide diversity of Leptospira species in the environment.</title>
        <authorList>
            <person name="Vincent A.T."/>
            <person name="Schiettekatte O."/>
            <person name="Bourhy P."/>
            <person name="Veyrier F.J."/>
            <person name="Picardeau M."/>
        </authorList>
    </citation>
    <scope>NUCLEOTIDE SEQUENCE [LARGE SCALE GENOMIC DNA]</scope>
    <source>
        <strain evidence="1">201800277</strain>
    </source>
</reference>
<dbReference type="OrthoDB" id="332062at2"/>
<dbReference type="AlphaFoldDB" id="A0A2M9XY26"/>
<name>A0A2M9XY26_9LEPT</name>
<organism evidence="1 2">
    <name type="scientific">Leptospira brenneri</name>
    <dbReference type="NCBI Taxonomy" id="2023182"/>
    <lineage>
        <taxon>Bacteria</taxon>
        <taxon>Pseudomonadati</taxon>
        <taxon>Spirochaetota</taxon>
        <taxon>Spirochaetia</taxon>
        <taxon>Leptospirales</taxon>
        <taxon>Leptospiraceae</taxon>
        <taxon>Leptospira</taxon>
    </lineage>
</organism>
<evidence type="ECO:0000313" key="1">
    <source>
        <dbReference type="EMBL" id="TGK92852.1"/>
    </source>
</evidence>
<dbReference type="EMBL" id="RQFP01000008">
    <property type="protein sequence ID" value="TGK92852.1"/>
    <property type="molecule type" value="Genomic_DNA"/>
</dbReference>
<dbReference type="Proteomes" id="UP000297891">
    <property type="component" value="Unassembled WGS sequence"/>
</dbReference>
<accession>A0A2M9XY26</accession>
<sequence length="84" mass="10050">MIRLILILFLFTFQCSQLSREDQFREDCDDTRNRSYLYMLPILERHTTSGGTELNTTVWIGNTELAYKKCISESKKNRYYLRSN</sequence>
<gene>
    <name evidence="1" type="ORF">EHQ30_11490</name>
</gene>
<protein>
    <submittedName>
        <fullName evidence="1">Uncharacterized protein</fullName>
    </submittedName>
</protein>
<evidence type="ECO:0000313" key="2">
    <source>
        <dbReference type="Proteomes" id="UP000297891"/>
    </source>
</evidence>
<keyword evidence="2" id="KW-1185">Reference proteome</keyword>
<comment type="caution">
    <text evidence="1">The sequence shown here is derived from an EMBL/GenBank/DDBJ whole genome shotgun (WGS) entry which is preliminary data.</text>
</comment>
<dbReference type="RefSeq" id="WP_100791862.1">
    <property type="nucleotide sequence ID" value="NZ_NPDQ01000008.1"/>
</dbReference>